<comment type="cofactor">
    <cofactor evidence="14">
        <name>[4Fe-4S] cluster</name>
        <dbReference type="ChEBI" id="CHEBI:49883"/>
    </cofactor>
    <text evidence="14">Binds 1 [4Fe-4S] cluster. The cluster is coordinated with 3 cysteines and an exchangeable S-adenosyl-L-methionine.</text>
</comment>
<dbReference type="PROSITE" id="PS51918">
    <property type="entry name" value="RADICAL_SAM"/>
    <property type="match status" value="1"/>
</dbReference>
<evidence type="ECO:0000256" key="6">
    <source>
        <dbReference type="ARBA" id="ARBA00022603"/>
    </source>
</evidence>
<proteinExistence type="inferred from homology"/>
<evidence type="ECO:0000256" key="1">
    <source>
        <dbReference type="ARBA" id="ARBA00004496"/>
    </source>
</evidence>
<evidence type="ECO:0000256" key="10">
    <source>
        <dbReference type="ARBA" id="ARBA00022723"/>
    </source>
</evidence>
<comment type="catalytic activity">
    <reaction evidence="14">
        <text>adenosine(2503) in 23S rRNA + 2 reduced [2Fe-2S]-[ferredoxin] + 2 S-adenosyl-L-methionine = 2-methyladenosine(2503) in 23S rRNA + 5'-deoxyadenosine + L-methionine + 2 oxidized [2Fe-2S]-[ferredoxin] + S-adenosyl-L-homocysteine</text>
        <dbReference type="Rhea" id="RHEA:42916"/>
        <dbReference type="Rhea" id="RHEA-COMP:10000"/>
        <dbReference type="Rhea" id="RHEA-COMP:10001"/>
        <dbReference type="Rhea" id="RHEA-COMP:10152"/>
        <dbReference type="Rhea" id="RHEA-COMP:10282"/>
        <dbReference type="ChEBI" id="CHEBI:17319"/>
        <dbReference type="ChEBI" id="CHEBI:33737"/>
        <dbReference type="ChEBI" id="CHEBI:33738"/>
        <dbReference type="ChEBI" id="CHEBI:57844"/>
        <dbReference type="ChEBI" id="CHEBI:57856"/>
        <dbReference type="ChEBI" id="CHEBI:59789"/>
        <dbReference type="ChEBI" id="CHEBI:74411"/>
        <dbReference type="ChEBI" id="CHEBI:74497"/>
        <dbReference type="EC" id="2.1.1.192"/>
    </reaction>
</comment>
<organism evidence="17 18">
    <name type="scientific">Campylobacter suis</name>
    <dbReference type="NCBI Taxonomy" id="2790657"/>
    <lineage>
        <taxon>Bacteria</taxon>
        <taxon>Pseudomonadati</taxon>
        <taxon>Campylobacterota</taxon>
        <taxon>Epsilonproteobacteria</taxon>
        <taxon>Campylobacterales</taxon>
        <taxon>Campylobacteraceae</taxon>
        <taxon>Campylobacter</taxon>
    </lineage>
</organism>
<dbReference type="NCBIfam" id="TIGR00048">
    <property type="entry name" value="rRNA_mod_RlmN"/>
    <property type="match status" value="1"/>
</dbReference>
<dbReference type="CDD" id="cd01335">
    <property type="entry name" value="Radical_SAM"/>
    <property type="match status" value="1"/>
</dbReference>
<feature type="binding site" evidence="14">
    <location>
        <position position="126"/>
    </location>
    <ligand>
        <name>[4Fe-4S] cluster</name>
        <dbReference type="ChEBI" id="CHEBI:49883"/>
        <note>4Fe-4S-S-AdoMet</note>
    </ligand>
</feature>
<feature type="compositionally biased region" description="Low complexity" evidence="15">
    <location>
        <begin position="424"/>
        <end position="435"/>
    </location>
</feature>
<feature type="active site" description="Proton acceptor" evidence="14">
    <location>
        <position position="86"/>
    </location>
</feature>
<keyword evidence="7 14" id="KW-0808">Transferase</keyword>
<gene>
    <name evidence="14 17" type="primary">rlmN</name>
    <name evidence="17" type="ORF">LMG8286_01138</name>
</gene>
<evidence type="ECO:0000256" key="9">
    <source>
        <dbReference type="ARBA" id="ARBA00022694"/>
    </source>
</evidence>
<dbReference type="GO" id="GO:0008168">
    <property type="term" value="F:methyltransferase activity"/>
    <property type="evidence" value="ECO:0007669"/>
    <property type="project" value="UniProtKB-KW"/>
</dbReference>
<dbReference type="InterPro" id="IPR004383">
    <property type="entry name" value="rRNA_lsu_MTrfase_RlmN/Cfr"/>
</dbReference>
<evidence type="ECO:0000256" key="5">
    <source>
        <dbReference type="ARBA" id="ARBA00022552"/>
    </source>
</evidence>
<feature type="binding site" evidence="14">
    <location>
        <position position="119"/>
    </location>
    <ligand>
        <name>[4Fe-4S] cluster</name>
        <dbReference type="ChEBI" id="CHEBI:49883"/>
        <note>4Fe-4S-S-AdoMet</note>
    </ligand>
</feature>
<evidence type="ECO:0000256" key="2">
    <source>
        <dbReference type="ARBA" id="ARBA00007544"/>
    </source>
</evidence>
<keyword evidence="18" id="KW-1185">Reference proteome</keyword>
<sequence length="442" mass="49509">MKNILDLTLAELETLVTPKFRAKQIYEWIYKKYADSFDEMTNLPKELRENLKQSFHFEPLKYARSETSQDKSIKYLFEATDGSRIESVLLPMKEEMTHEDGGIKRHARYTICVSSQVGCRMGCSFCLTAKGGLTRNLSAGEIVGQILWIKRANNIPYERRINIVYMGMGEPLDNLANVAKAVEILKENDGLAIAPRRQTISTSGLATQIKKLGELNLGVLLAISLHATTDELRTKLMPVNKAYNIEAVMQAVREFPVDMRKRVLFEYLVIKGLNDSIKDAKTLVKLLHGIKAKVNLIYFNPHEGSPYTRPDTETMIKFQDYLSAHGVSCTIRQSKGLDISAACGQLKERSKEQITPNAISENQTNVSKNVSEISSQKIANKTSQKQNSQRANAVSKNLIKIAKSTLKTSANKKSNKATNDSSLKTAKNKISNKTNTNKRSKA</sequence>
<dbReference type="SFLD" id="SFLDF00275">
    <property type="entry name" value="adenosine_C2_methyltransferase"/>
    <property type="match status" value="1"/>
</dbReference>
<feature type="binding site" evidence="14">
    <location>
        <position position="201"/>
    </location>
    <ligand>
        <name>S-adenosyl-L-methionine</name>
        <dbReference type="ChEBI" id="CHEBI:59789"/>
    </ligand>
</feature>
<evidence type="ECO:0000313" key="17">
    <source>
        <dbReference type="EMBL" id="CAD7288101.1"/>
    </source>
</evidence>
<evidence type="ECO:0000256" key="12">
    <source>
        <dbReference type="ARBA" id="ARBA00023014"/>
    </source>
</evidence>
<name>A0ABM8Q5J8_9BACT</name>
<keyword evidence="5 14" id="KW-0698">rRNA processing</keyword>
<comment type="catalytic activity">
    <reaction evidence="14">
        <text>adenosine(37) in tRNA + 2 reduced [2Fe-2S]-[ferredoxin] + 2 S-adenosyl-L-methionine = 2-methyladenosine(37) in tRNA + 5'-deoxyadenosine + L-methionine + 2 oxidized [2Fe-2S]-[ferredoxin] + S-adenosyl-L-homocysteine</text>
        <dbReference type="Rhea" id="RHEA:43332"/>
        <dbReference type="Rhea" id="RHEA-COMP:10000"/>
        <dbReference type="Rhea" id="RHEA-COMP:10001"/>
        <dbReference type="Rhea" id="RHEA-COMP:10162"/>
        <dbReference type="Rhea" id="RHEA-COMP:10485"/>
        <dbReference type="ChEBI" id="CHEBI:17319"/>
        <dbReference type="ChEBI" id="CHEBI:33737"/>
        <dbReference type="ChEBI" id="CHEBI:33738"/>
        <dbReference type="ChEBI" id="CHEBI:57844"/>
        <dbReference type="ChEBI" id="CHEBI:57856"/>
        <dbReference type="ChEBI" id="CHEBI:59789"/>
        <dbReference type="ChEBI" id="CHEBI:74411"/>
        <dbReference type="ChEBI" id="CHEBI:74497"/>
        <dbReference type="EC" id="2.1.1.192"/>
    </reaction>
</comment>
<feature type="binding site" evidence="14">
    <location>
        <begin position="224"/>
        <end position="226"/>
    </location>
    <ligand>
        <name>S-adenosyl-L-methionine</name>
        <dbReference type="ChEBI" id="CHEBI:59789"/>
    </ligand>
</feature>
<evidence type="ECO:0000256" key="14">
    <source>
        <dbReference type="HAMAP-Rule" id="MF_01849"/>
    </source>
</evidence>
<keyword evidence="13 14" id="KW-1015">Disulfide bond</keyword>
<dbReference type="SFLD" id="SFLDG01062">
    <property type="entry name" value="methyltransferase_(Class_A)"/>
    <property type="match status" value="1"/>
</dbReference>
<dbReference type="InterPro" id="IPR006638">
    <property type="entry name" value="Elp3/MiaA/NifB-like_rSAM"/>
</dbReference>
<keyword evidence="12 14" id="KW-0411">Iron-sulfur</keyword>
<dbReference type="HAMAP" id="MF_01849">
    <property type="entry name" value="RNA_methyltr_RlmN"/>
    <property type="match status" value="1"/>
</dbReference>
<feature type="compositionally biased region" description="Polar residues" evidence="15">
    <location>
        <begin position="405"/>
        <end position="423"/>
    </location>
</feature>
<keyword evidence="11 14" id="KW-0408">Iron</keyword>
<feature type="binding site" evidence="14">
    <location>
        <begin position="169"/>
        <end position="170"/>
    </location>
    <ligand>
        <name>S-adenosyl-L-methionine</name>
        <dbReference type="ChEBI" id="CHEBI:59789"/>
    </ligand>
</feature>
<feature type="binding site" evidence="14">
    <location>
        <position position="300"/>
    </location>
    <ligand>
        <name>S-adenosyl-L-methionine</name>
        <dbReference type="ChEBI" id="CHEBI:59789"/>
    </ligand>
</feature>
<dbReference type="Pfam" id="PF04055">
    <property type="entry name" value="Radical_SAM"/>
    <property type="match status" value="1"/>
</dbReference>
<dbReference type="Gene3D" id="1.10.150.530">
    <property type="match status" value="1"/>
</dbReference>
<keyword evidence="4 14" id="KW-0963">Cytoplasm</keyword>
<evidence type="ECO:0000256" key="4">
    <source>
        <dbReference type="ARBA" id="ARBA00022490"/>
    </source>
</evidence>
<dbReference type="PANTHER" id="PTHR30544:SF5">
    <property type="entry name" value="RADICAL SAM CORE DOMAIN-CONTAINING PROTEIN"/>
    <property type="match status" value="1"/>
</dbReference>
<evidence type="ECO:0000256" key="15">
    <source>
        <dbReference type="SAM" id="MobiDB-lite"/>
    </source>
</evidence>
<dbReference type="InterPro" id="IPR027492">
    <property type="entry name" value="RNA_MTrfase_RlmN"/>
</dbReference>
<evidence type="ECO:0000256" key="7">
    <source>
        <dbReference type="ARBA" id="ARBA00022679"/>
    </source>
</evidence>
<comment type="caution">
    <text evidence="17">The sequence shown here is derived from an EMBL/GenBank/DDBJ whole genome shotgun (WGS) entry which is preliminary data.</text>
</comment>
<dbReference type="PANTHER" id="PTHR30544">
    <property type="entry name" value="23S RRNA METHYLTRANSFERASE"/>
    <property type="match status" value="1"/>
</dbReference>
<evidence type="ECO:0000256" key="11">
    <source>
        <dbReference type="ARBA" id="ARBA00023004"/>
    </source>
</evidence>
<keyword evidence="8 14" id="KW-0949">S-adenosyl-L-methionine</keyword>
<dbReference type="Proteomes" id="UP000789359">
    <property type="component" value="Unassembled WGS sequence"/>
</dbReference>
<evidence type="ECO:0000256" key="3">
    <source>
        <dbReference type="ARBA" id="ARBA00022485"/>
    </source>
</evidence>
<dbReference type="Gene3D" id="3.20.20.70">
    <property type="entry name" value="Aldolase class I"/>
    <property type="match status" value="1"/>
</dbReference>
<dbReference type="EMBL" id="CAJHOE010000002">
    <property type="protein sequence ID" value="CAD7288101.1"/>
    <property type="molecule type" value="Genomic_DNA"/>
</dbReference>
<keyword evidence="3 14" id="KW-0004">4Fe-4S</keyword>
<dbReference type="InterPro" id="IPR007197">
    <property type="entry name" value="rSAM"/>
</dbReference>
<evidence type="ECO:0000313" key="18">
    <source>
        <dbReference type="Proteomes" id="UP000789359"/>
    </source>
</evidence>
<feature type="region of interest" description="Disordered" evidence="15">
    <location>
        <begin position="405"/>
        <end position="442"/>
    </location>
</feature>
<comment type="subcellular location">
    <subcellularLocation>
        <location evidence="1 14">Cytoplasm</location>
    </subcellularLocation>
</comment>
<dbReference type="SUPFAM" id="SSF102114">
    <property type="entry name" value="Radical SAM enzymes"/>
    <property type="match status" value="1"/>
</dbReference>
<protein>
    <recommendedName>
        <fullName evidence="14">Probable dual-specificity RNA methyltransferase RlmN</fullName>
        <ecNumber evidence="14">2.1.1.192</ecNumber>
    </recommendedName>
    <alternativeName>
        <fullName evidence="14">23S rRNA (adenine(2503)-C(2))-methyltransferase</fullName>
    </alternativeName>
    <alternativeName>
        <fullName evidence="14">23S rRNA m2A2503 methyltransferase</fullName>
    </alternativeName>
    <alternativeName>
        <fullName evidence="14">Ribosomal RNA large subunit methyltransferase N</fullName>
    </alternativeName>
    <alternativeName>
        <fullName evidence="14">tRNA (adenine(37)-C(2))-methyltransferase</fullName>
    </alternativeName>
    <alternativeName>
        <fullName evidence="14">tRNA m2A37 methyltransferase</fullName>
    </alternativeName>
</protein>
<reference evidence="17 18" key="1">
    <citation type="submission" date="2020-11" db="EMBL/GenBank/DDBJ databases">
        <authorList>
            <person name="Peeters C."/>
        </authorList>
    </citation>
    <scope>NUCLEOTIDE SEQUENCE [LARGE SCALE GENOMIC DNA]</scope>
    <source>
        <strain evidence="17 18">LMG 8286</strain>
    </source>
</reference>
<comment type="function">
    <text evidence="14">Specifically methylates position 2 of adenine 2503 in 23S rRNA and position 2 of adenine 37 in tRNAs.</text>
</comment>
<dbReference type="SFLD" id="SFLDS00029">
    <property type="entry name" value="Radical_SAM"/>
    <property type="match status" value="1"/>
</dbReference>
<comment type="similarity">
    <text evidence="2 14">Belongs to the radical SAM superfamily. RlmN family.</text>
</comment>
<keyword evidence="6 14" id="KW-0489">Methyltransferase</keyword>
<dbReference type="GO" id="GO:0032259">
    <property type="term" value="P:methylation"/>
    <property type="evidence" value="ECO:0007669"/>
    <property type="project" value="UniProtKB-KW"/>
</dbReference>
<feature type="binding site" evidence="14">
    <location>
        <position position="123"/>
    </location>
    <ligand>
        <name>[4Fe-4S] cluster</name>
        <dbReference type="ChEBI" id="CHEBI:49883"/>
        <note>4Fe-4S-S-AdoMet</note>
    </ligand>
</feature>
<evidence type="ECO:0000259" key="16">
    <source>
        <dbReference type="PROSITE" id="PS51918"/>
    </source>
</evidence>
<keyword evidence="10 14" id="KW-0479">Metal-binding</keyword>
<comment type="miscellaneous">
    <text evidence="14">Reaction proceeds by a ping-pong mechanism involving intermediate methylation of a conserved cysteine residue.</text>
</comment>
<dbReference type="InterPro" id="IPR058240">
    <property type="entry name" value="rSAM_sf"/>
</dbReference>
<dbReference type="InterPro" id="IPR040072">
    <property type="entry name" value="Methyltransferase_A"/>
</dbReference>
<dbReference type="InterPro" id="IPR048641">
    <property type="entry name" value="RlmN_N"/>
</dbReference>
<dbReference type="SMART" id="SM00729">
    <property type="entry name" value="Elp3"/>
    <property type="match status" value="1"/>
</dbReference>
<dbReference type="Pfam" id="PF21016">
    <property type="entry name" value="RlmN_N"/>
    <property type="match status" value="1"/>
</dbReference>
<feature type="domain" description="Radical SAM core" evidence="16">
    <location>
        <begin position="105"/>
        <end position="338"/>
    </location>
</feature>
<comment type="caution">
    <text evidence="14">Lacks conserved residue(s) required for the propagation of feature annotation.</text>
</comment>
<accession>A0ABM8Q5J8</accession>
<dbReference type="InterPro" id="IPR013785">
    <property type="entry name" value="Aldolase_TIM"/>
</dbReference>
<feature type="active site" description="S-methylcysteine intermediate" evidence="14">
    <location>
        <position position="343"/>
    </location>
</feature>
<dbReference type="EC" id="2.1.1.192" evidence="14"/>
<keyword evidence="9 14" id="KW-0819">tRNA processing</keyword>
<evidence type="ECO:0000256" key="8">
    <source>
        <dbReference type="ARBA" id="ARBA00022691"/>
    </source>
</evidence>
<evidence type="ECO:0000256" key="13">
    <source>
        <dbReference type="ARBA" id="ARBA00023157"/>
    </source>
</evidence>